<protein>
    <recommendedName>
        <fullName evidence="3">Filamentous haemagglutinin FhaB/tRNA nuclease CdiA-like TPS domain-containing protein</fullName>
    </recommendedName>
</protein>
<accession>A0A382MCK5</accession>
<dbReference type="InterPro" id="IPR012334">
    <property type="entry name" value="Pectin_lyas_fold"/>
</dbReference>
<feature type="non-terminal residue" evidence="2">
    <location>
        <position position="127"/>
    </location>
</feature>
<feature type="transmembrane region" description="Helical" evidence="1">
    <location>
        <begin position="48"/>
        <end position="69"/>
    </location>
</feature>
<keyword evidence="1" id="KW-0472">Membrane</keyword>
<sequence>MNAMKIGRQVFIRSVCPISEEQKSFFPIKNSTRKHNFINRIRRPGRGLTFVVSFLTYLLGIFPSLIYALPTSGTVKAGSATINQVSSSSLKISQGSTRAIIDWNSFDIAGGEHVNFQVPSATSVTLN</sequence>
<evidence type="ECO:0008006" key="3">
    <source>
        <dbReference type="Google" id="ProtNLM"/>
    </source>
</evidence>
<reference evidence="2" key="1">
    <citation type="submission" date="2018-05" db="EMBL/GenBank/DDBJ databases">
        <authorList>
            <person name="Lanie J.A."/>
            <person name="Ng W.-L."/>
            <person name="Kazmierczak K.M."/>
            <person name="Andrzejewski T.M."/>
            <person name="Davidsen T.M."/>
            <person name="Wayne K.J."/>
            <person name="Tettelin H."/>
            <person name="Glass J.I."/>
            <person name="Rusch D."/>
            <person name="Podicherti R."/>
            <person name="Tsui H.-C.T."/>
            <person name="Winkler M.E."/>
        </authorList>
    </citation>
    <scope>NUCLEOTIDE SEQUENCE</scope>
</reference>
<dbReference type="Gene3D" id="2.160.20.10">
    <property type="entry name" value="Single-stranded right-handed beta-helix, Pectin lyase-like"/>
    <property type="match status" value="1"/>
</dbReference>
<proteinExistence type="predicted"/>
<dbReference type="AlphaFoldDB" id="A0A382MCK5"/>
<evidence type="ECO:0000313" key="2">
    <source>
        <dbReference type="EMBL" id="SVC46599.1"/>
    </source>
</evidence>
<organism evidence="2">
    <name type="scientific">marine metagenome</name>
    <dbReference type="NCBI Taxonomy" id="408172"/>
    <lineage>
        <taxon>unclassified sequences</taxon>
        <taxon>metagenomes</taxon>
        <taxon>ecological metagenomes</taxon>
    </lineage>
</organism>
<name>A0A382MCK5_9ZZZZ</name>
<dbReference type="EMBL" id="UINC01092750">
    <property type="protein sequence ID" value="SVC46599.1"/>
    <property type="molecule type" value="Genomic_DNA"/>
</dbReference>
<keyword evidence="1" id="KW-0812">Transmembrane</keyword>
<keyword evidence="1" id="KW-1133">Transmembrane helix</keyword>
<gene>
    <name evidence="2" type="ORF">METZ01_LOCUS299453</name>
</gene>
<evidence type="ECO:0000256" key="1">
    <source>
        <dbReference type="SAM" id="Phobius"/>
    </source>
</evidence>